<dbReference type="SUPFAM" id="SSF51182">
    <property type="entry name" value="RmlC-like cupins"/>
    <property type="match status" value="1"/>
</dbReference>
<dbReference type="GO" id="GO:0019305">
    <property type="term" value="P:dTDP-rhamnose biosynthetic process"/>
    <property type="evidence" value="ECO:0007669"/>
    <property type="project" value="UniProtKB-UniRule"/>
</dbReference>
<keyword evidence="2" id="KW-0413">Isomerase</keyword>
<dbReference type="EMBL" id="QJSX01000002">
    <property type="protein sequence ID" value="PYE55902.1"/>
    <property type="molecule type" value="Genomic_DNA"/>
</dbReference>
<dbReference type="InterPro" id="IPR011051">
    <property type="entry name" value="RmlC_Cupin_sf"/>
</dbReference>
<evidence type="ECO:0000313" key="4">
    <source>
        <dbReference type="Proteomes" id="UP000248326"/>
    </source>
</evidence>
<gene>
    <name evidence="3" type="ORF">DES52_102268</name>
</gene>
<evidence type="ECO:0000256" key="2">
    <source>
        <dbReference type="RuleBase" id="RU364069"/>
    </source>
</evidence>
<dbReference type="PANTHER" id="PTHR21047">
    <property type="entry name" value="DTDP-6-DEOXY-D-GLUCOSE-3,5 EPIMERASE"/>
    <property type="match status" value="1"/>
</dbReference>
<comment type="similarity">
    <text evidence="2">Belongs to the dTDP-4-dehydrorhamnose 3,5-epimerase family.</text>
</comment>
<sequence length="183" mass="20360">MEFIPTPLPGCWILKPKVVADERGRFVKTYVEKALASHGLATHFPEEFYSVSRKGVVRGLHFQRPPHEHAKLVYCSAGRVLDVVVDLRSGSPTYGKAHGVELSASEATMLYVPIGFAHGFFALEDATMHYKVTSVHAPTHDDGILWTSINFKWPVRDAIVSARDRCLAPLDELKSIFSWTAPS</sequence>
<dbReference type="InterPro" id="IPR000888">
    <property type="entry name" value="RmlC-like"/>
</dbReference>
<dbReference type="OrthoDB" id="9800680at2"/>
<evidence type="ECO:0000256" key="1">
    <source>
        <dbReference type="PIRSR" id="PIRSR600888-1"/>
    </source>
</evidence>
<dbReference type="PANTHER" id="PTHR21047:SF2">
    <property type="entry name" value="THYMIDINE DIPHOSPHO-4-KETO-RHAMNOSE 3,5-EPIMERASE"/>
    <property type="match status" value="1"/>
</dbReference>
<name>A0A318SBE8_9DEIO</name>
<protein>
    <recommendedName>
        <fullName evidence="2">dTDP-4-dehydrorhamnose 3,5-epimerase</fullName>
        <ecNumber evidence="2">5.1.3.13</ecNumber>
    </recommendedName>
    <alternativeName>
        <fullName evidence="2">Thymidine diphospho-4-keto-rhamnose 3,5-epimerase</fullName>
    </alternativeName>
</protein>
<dbReference type="AlphaFoldDB" id="A0A318SBE8"/>
<comment type="caution">
    <text evidence="3">The sequence shown here is derived from an EMBL/GenBank/DDBJ whole genome shotgun (WGS) entry which is preliminary data.</text>
</comment>
<dbReference type="Pfam" id="PF00908">
    <property type="entry name" value="dTDP_sugar_isom"/>
    <property type="match status" value="1"/>
</dbReference>
<keyword evidence="4" id="KW-1185">Reference proteome</keyword>
<dbReference type="GO" id="GO:0000271">
    <property type="term" value="P:polysaccharide biosynthetic process"/>
    <property type="evidence" value="ECO:0007669"/>
    <property type="project" value="TreeGrafter"/>
</dbReference>
<feature type="active site" description="Proton acceptor" evidence="1">
    <location>
        <position position="61"/>
    </location>
</feature>
<comment type="function">
    <text evidence="2">Catalyzes the epimerization of the C3' and C5'positions of dTDP-6-deoxy-D-xylo-4-hexulose, forming dTDP-6-deoxy-L-lyxo-4-hexulose.</text>
</comment>
<dbReference type="CDD" id="cd00438">
    <property type="entry name" value="cupin_RmlC"/>
    <property type="match status" value="1"/>
</dbReference>
<dbReference type="Proteomes" id="UP000248326">
    <property type="component" value="Unassembled WGS sequence"/>
</dbReference>
<dbReference type="Gene3D" id="2.60.120.10">
    <property type="entry name" value="Jelly Rolls"/>
    <property type="match status" value="1"/>
</dbReference>
<dbReference type="GO" id="GO:0005829">
    <property type="term" value="C:cytosol"/>
    <property type="evidence" value="ECO:0007669"/>
    <property type="project" value="TreeGrafter"/>
</dbReference>
<dbReference type="EC" id="5.1.3.13" evidence="2"/>
<dbReference type="InterPro" id="IPR014710">
    <property type="entry name" value="RmlC-like_jellyroll"/>
</dbReference>
<comment type="subunit">
    <text evidence="2">Homodimer.</text>
</comment>
<accession>A0A318SBE8</accession>
<dbReference type="NCBIfam" id="TIGR01221">
    <property type="entry name" value="rmlC"/>
    <property type="match status" value="1"/>
</dbReference>
<proteinExistence type="inferred from homology"/>
<evidence type="ECO:0000313" key="3">
    <source>
        <dbReference type="EMBL" id="PYE55902.1"/>
    </source>
</evidence>
<dbReference type="GO" id="GO:0008830">
    <property type="term" value="F:dTDP-4-dehydrorhamnose 3,5-epimerase activity"/>
    <property type="evidence" value="ECO:0007669"/>
    <property type="project" value="UniProtKB-UniRule"/>
</dbReference>
<comment type="pathway">
    <text evidence="2">Carbohydrate biosynthesis; dTDP-L-rhamnose biosynthesis.</text>
</comment>
<reference evidence="3 4" key="1">
    <citation type="submission" date="2018-06" db="EMBL/GenBank/DDBJ databases">
        <title>Genomic Encyclopedia of Type Strains, Phase IV (KMG-IV): sequencing the most valuable type-strain genomes for metagenomic binning, comparative biology and taxonomic classification.</title>
        <authorList>
            <person name="Goeker M."/>
        </authorList>
    </citation>
    <scope>NUCLEOTIDE SEQUENCE [LARGE SCALE GENOMIC DNA]</scope>
    <source>
        <strain evidence="3 4">DSM 18048</strain>
    </source>
</reference>
<comment type="catalytic activity">
    <reaction evidence="2">
        <text>dTDP-4-dehydro-6-deoxy-alpha-D-glucose = dTDP-4-dehydro-beta-L-rhamnose</text>
        <dbReference type="Rhea" id="RHEA:16969"/>
        <dbReference type="ChEBI" id="CHEBI:57649"/>
        <dbReference type="ChEBI" id="CHEBI:62830"/>
        <dbReference type="EC" id="5.1.3.13"/>
    </reaction>
</comment>
<organism evidence="3 4">
    <name type="scientific">Deinococcus yavapaiensis KR-236</name>
    <dbReference type="NCBI Taxonomy" id="694435"/>
    <lineage>
        <taxon>Bacteria</taxon>
        <taxon>Thermotogati</taxon>
        <taxon>Deinococcota</taxon>
        <taxon>Deinococci</taxon>
        <taxon>Deinococcales</taxon>
        <taxon>Deinococcaceae</taxon>
        <taxon>Deinococcus</taxon>
    </lineage>
</organism>
<feature type="active site" description="Proton donor" evidence="1">
    <location>
        <position position="130"/>
    </location>
</feature>
<dbReference type="RefSeq" id="WP_110885432.1">
    <property type="nucleotide sequence ID" value="NZ_QJSX01000002.1"/>
</dbReference>
<dbReference type="UniPathway" id="UPA00124"/>